<organism evidence="2 3">
    <name type="scientific">Bradyrhizobium japonicum</name>
    <dbReference type="NCBI Taxonomy" id="375"/>
    <lineage>
        <taxon>Bacteria</taxon>
        <taxon>Pseudomonadati</taxon>
        <taxon>Pseudomonadota</taxon>
        <taxon>Alphaproteobacteria</taxon>
        <taxon>Hyphomicrobiales</taxon>
        <taxon>Nitrobacteraceae</taxon>
        <taxon>Bradyrhizobium</taxon>
    </lineage>
</organism>
<evidence type="ECO:0000313" key="3">
    <source>
        <dbReference type="Proteomes" id="UP000030377"/>
    </source>
</evidence>
<evidence type="ECO:0000256" key="1">
    <source>
        <dbReference type="SAM" id="MobiDB-lite"/>
    </source>
</evidence>
<dbReference type="Proteomes" id="UP000030377">
    <property type="component" value="Unassembled WGS sequence"/>
</dbReference>
<feature type="compositionally biased region" description="Polar residues" evidence="1">
    <location>
        <begin position="266"/>
        <end position="276"/>
    </location>
</feature>
<proteinExistence type="predicted"/>
<name>A0A0A3Y0V8_BRAJP</name>
<dbReference type="RefSeq" id="WP_041955999.1">
    <property type="nucleotide sequence ID" value="NZ_JRPN01000014.1"/>
</dbReference>
<gene>
    <name evidence="2" type="ORF">MA20_17885</name>
</gene>
<evidence type="ECO:0008006" key="4">
    <source>
        <dbReference type="Google" id="ProtNLM"/>
    </source>
</evidence>
<dbReference type="AlphaFoldDB" id="A0A0A3Y0V8"/>
<comment type="caution">
    <text evidence="2">The sequence shown here is derived from an EMBL/GenBank/DDBJ whole genome shotgun (WGS) entry which is preliminary data.</text>
</comment>
<reference evidence="2 3" key="1">
    <citation type="submission" date="2014-09" db="EMBL/GenBank/DDBJ databases">
        <title>Draft genome of Bradyrhizobium japonicum Is-34.</title>
        <authorList>
            <person name="Tsurumaru H."/>
            <person name="Yamakawa T."/>
            <person name="Hashimoto S."/>
            <person name="Okizaki K."/>
            <person name="Kanesaki Y."/>
            <person name="Yoshikawa H."/>
            <person name="Yajima S."/>
        </authorList>
    </citation>
    <scope>NUCLEOTIDE SEQUENCE [LARGE SCALE GENOMIC DNA]</scope>
    <source>
        <strain evidence="2 3">Is-34</strain>
    </source>
</reference>
<accession>A0A0A3Y0V8</accession>
<feature type="region of interest" description="Disordered" evidence="1">
    <location>
        <begin position="245"/>
        <end position="276"/>
    </location>
</feature>
<evidence type="ECO:0000313" key="2">
    <source>
        <dbReference type="EMBL" id="KGT79199.1"/>
    </source>
</evidence>
<sequence length="276" mass="30646">MCLWVEKAHVKQLINSVEATLERLRKAAPQRAHDLLFDLPAAVVEPAIIFRDFPKAHGNIIQKAVGIALQHHPGGYEQTSLSFSFLSGLKVEIDNFFMASDGQIYLFETKRDQGNIREEGVAGRNLWDVKNLIEAEVLDRTGRPLRRPVKLAYFSYADESFGGAPKPNQANIASKAQPSLVDLPIYSREDMNRLIGPCFGRFLQVVDRAIDLAISKAVPEMTNKRRLGETAQVQSDLAELMHDGAGLLNIGDPPETRSLTDDDVLSSATQVRPRTD</sequence>
<dbReference type="EMBL" id="JRPN01000014">
    <property type="protein sequence ID" value="KGT79199.1"/>
    <property type="molecule type" value="Genomic_DNA"/>
</dbReference>
<protein>
    <recommendedName>
        <fullName evidence="4">Restriction endonuclease</fullName>
    </recommendedName>
</protein>